<protein>
    <submittedName>
        <fullName evidence="1">Uncharacterized protein</fullName>
    </submittedName>
</protein>
<evidence type="ECO:0000313" key="2">
    <source>
        <dbReference type="Proteomes" id="UP000615446"/>
    </source>
</evidence>
<dbReference type="Proteomes" id="UP000615446">
    <property type="component" value="Unassembled WGS sequence"/>
</dbReference>
<evidence type="ECO:0000313" key="1">
    <source>
        <dbReference type="EMBL" id="GET03721.1"/>
    </source>
</evidence>
<comment type="caution">
    <text evidence="1">The sequence shown here is derived from an EMBL/GenBank/DDBJ whole genome shotgun (WGS) entry which is preliminary data.</text>
</comment>
<proteinExistence type="predicted"/>
<organism evidence="1 2">
    <name type="scientific">Rhizophagus clarus</name>
    <dbReference type="NCBI Taxonomy" id="94130"/>
    <lineage>
        <taxon>Eukaryota</taxon>
        <taxon>Fungi</taxon>
        <taxon>Fungi incertae sedis</taxon>
        <taxon>Mucoromycota</taxon>
        <taxon>Glomeromycotina</taxon>
        <taxon>Glomeromycetes</taxon>
        <taxon>Glomerales</taxon>
        <taxon>Glomeraceae</taxon>
        <taxon>Rhizophagus</taxon>
    </lineage>
</organism>
<sequence>MRGTGLGDSLKRNDLLNAPVFNRVLGGKFLRQNSLVATFGPSILVNDWIISSKTVVTISLTRIPGINVNGFVFRPLLNM</sequence>
<dbReference type="AlphaFoldDB" id="A0A8H3MFD1"/>
<dbReference type="EMBL" id="BLAL01000324">
    <property type="protein sequence ID" value="GET03721.1"/>
    <property type="molecule type" value="Genomic_DNA"/>
</dbReference>
<gene>
    <name evidence="1" type="ORF">RCL2_003004500</name>
</gene>
<accession>A0A8H3MFD1</accession>
<reference evidence="1" key="1">
    <citation type="submission" date="2019-10" db="EMBL/GenBank/DDBJ databases">
        <title>Conservation and host-specific expression of non-tandemly repeated heterogenous ribosome RNA gene in arbuscular mycorrhizal fungi.</title>
        <authorList>
            <person name="Maeda T."/>
            <person name="Kobayashi Y."/>
            <person name="Nakagawa T."/>
            <person name="Ezawa T."/>
            <person name="Yamaguchi K."/>
            <person name="Bino T."/>
            <person name="Nishimoto Y."/>
            <person name="Shigenobu S."/>
            <person name="Kawaguchi M."/>
        </authorList>
    </citation>
    <scope>NUCLEOTIDE SEQUENCE</scope>
    <source>
        <strain evidence="1">HR1</strain>
    </source>
</reference>
<name>A0A8H3MFD1_9GLOM</name>